<dbReference type="EMBL" id="JBCLUF010000018">
    <property type="protein sequence ID" value="MEY8662467.1"/>
    <property type="molecule type" value="Genomic_DNA"/>
</dbReference>
<dbReference type="SUPFAM" id="SSF88946">
    <property type="entry name" value="Sigma2 domain of RNA polymerase sigma factors"/>
    <property type="match status" value="1"/>
</dbReference>
<proteinExistence type="inferred from homology"/>
<evidence type="ECO:0000256" key="5">
    <source>
        <dbReference type="ARBA" id="ARBA00023163"/>
    </source>
</evidence>
<organism evidence="6 7">
    <name type="scientific">Ligilactobacillus faecis</name>
    <dbReference type="NCBI Taxonomy" id="762833"/>
    <lineage>
        <taxon>Bacteria</taxon>
        <taxon>Bacillati</taxon>
        <taxon>Bacillota</taxon>
        <taxon>Bacilli</taxon>
        <taxon>Lactobacillales</taxon>
        <taxon>Lactobacillaceae</taxon>
        <taxon>Ligilactobacillus</taxon>
    </lineage>
</organism>
<dbReference type="SUPFAM" id="SSF88659">
    <property type="entry name" value="Sigma3 and sigma4 domains of RNA polymerase sigma factors"/>
    <property type="match status" value="1"/>
</dbReference>
<evidence type="ECO:0000313" key="6">
    <source>
        <dbReference type="EMBL" id="MEY8662467.1"/>
    </source>
</evidence>
<dbReference type="InterPro" id="IPR013324">
    <property type="entry name" value="RNA_pol_sigma_r3/r4-like"/>
</dbReference>
<evidence type="ECO:0000313" key="7">
    <source>
        <dbReference type="Proteomes" id="UP001565236"/>
    </source>
</evidence>
<keyword evidence="3" id="KW-0731">Sigma factor</keyword>
<dbReference type="Proteomes" id="UP001565236">
    <property type="component" value="Unassembled WGS sequence"/>
</dbReference>
<evidence type="ECO:0000256" key="4">
    <source>
        <dbReference type="ARBA" id="ARBA00023125"/>
    </source>
</evidence>
<evidence type="ECO:0000256" key="2">
    <source>
        <dbReference type="ARBA" id="ARBA00023015"/>
    </source>
</evidence>
<gene>
    <name evidence="6" type="ORF">AALT52_06145</name>
</gene>
<evidence type="ECO:0000256" key="1">
    <source>
        <dbReference type="ARBA" id="ARBA00010641"/>
    </source>
</evidence>
<keyword evidence="4" id="KW-0238">DNA-binding</keyword>
<dbReference type="InterPro" id="IPR039425">
    <property type="entry name" value="RNA_pol_sigma-70-like"/>
</dbReference>
<comment type="caution">
    <text evidence="6">The sequence shown here is derived from an EMBL/GenBank/DDBJ whole genome shotgun (WGS) entry which is preliminary data.</text>
</comment>
<dbReference type="Gene3D" id="1.10.1740.10">
    <property type="match status" value="1"/>
</dbReference>
<protein>
    <submittedName>
        <fullName evidence="6">Sigma-70 family RNA polymerase sigma factor</fullName>
    </submittedName>
</protein>
<dbReference type="PANTHER" id="PTHR43133:SF8">
    <property type="entry name" value="RNA POLYMERASE SIGMA FACTOR HI_1459-RELATED"/>
    <property type="match status" value="1"/>
</dbReference>
<dbReference type="InterPro" id="IPR014284">
    <property type="entry name" value="RNA_pol_sigma-70_dom"/>
</dbReference>
<comment type="similarity">
    <text evidence="1">Belongs to the sigma-70 factor family. ECF subfamily.</text>
</comment>
<keyword evidence="7" id="KW-1185">Reference proteome</keyword>
<accession>A0ABV4DPS2</accession>
<dbReference type="NCBIfam" id="TIGR02937">
    <property type="entry name" value="sigma70-ECF"/>
    <property type="match status" value="1"/>
</dbReference>
<evidence type="ECO:0000256" key="3">
    <source>
        <dbReference type="ARBA" id="ARBA00023082"/>
    </source>
</evidence>
<name>A0ABV4DPS2_9LACO</name>
<sequence length="195" mass="22210">MQEEATLTALLTEVKQNQDSSCLELILQKYRPMIITTVKRYHLELHDQDDLLQEASIICYQTACAFDPQNATTTYGSFFKKSLINRYRTLLRKEQALKRRGARAQLSLETFLEENGDMFSDNAKSEGTLIDKLTFINELPLLLSSSEYAVLLAKLECKTVKEIAGKLDLSLSQTYNTLARCREKIGQLAKKLYGI</sequence>
<keyword evidence="2" id="KW-0805">Transcription regulation</keyword>
<reference evidence="6 7" key="1">
    <citation type="submission" date="2024-03" db="EMBL/GenBank/DDBJ databases">
        <title>Mouse gut bacterial collection (mGBC) of GemPharmatech.</title>
        <authorList>
            <person name="He Y."/>
            <person name="Dong L."/>
            <person name="Wu D."/>
            <person name="Gao X."/>
            <person name="Lin Z."/>
        </authorList>
    </citation>
    <scope>NUCLEOTIDE SEQUENCE [LARGE SCALE GENOMIC DNA]</scope>
    <source>
        <strain evidence="6 7">15-30</strain>
    </source>
</reference>
<keyword evidence="5" id="KW-0804">Transcription</keyword>
<dbReference type="InterPro" id="IPR013325">
    <property type="entry name" value="RNA_pol_sigma_r2"/>
</dbReference>
<dbReference type="RefSeq" id="WP_369942050.1">
    <property type="nucleotide sequence ID" value="NZ_JBCLUF010000018.1"/>
</dbReference>
<dbReference type="PANTHER" id="PTHR43133">
    <property type="entry name" value="RNA POLYMERASE ECF-TYPE SIGMA FACTO"/>
    <property type="match status" value="1"/>
</dbReference>